<dbReference type="Proteomes" id="UP000448943">
    <property type="component" value="Unassembled WGS sequence"/>
</dbReference>
<keyword evidence="2" id="KW-0812">Transmembrane</keyword>
<evidence type="ECO:0000256" key="1">
    <source>
        <dbReference type="SAM" id="MobiDB-lite"/>
    </source>
</evidence>
<sequence length="408" mass="45143">MNQSTIFGMMLRVFITLSLGTLTMFLMLSIGSYTQSKMVTSPIVSMQGLGTSVSSQFFVDMMAVEIPQMKSGLNSSTFSQKNVLNFLFRYVTSINPNDPKSLLASEVPGLTFEKVVLLRGGSNIDDINEPLDLPPTQFDLEADNNDNQQQLDPIIETHPGVDSNEQTQSGSGEDKLNIENEDGSGSNQDGAINVAADGDPLVFIYHSHNRESWIPESGQVYDGKTNITSLGKRLEKSLKNLGVTAISSDRDFQTTVEDYNYNFSYKYSLKTVEEAFSVNPTLSYFIDIHRDSASRENTTITIDGKSYAQFFFIIGANNPNWRENEAFAIKIDEAMEKTHPGISRGIWSKSSIYGNGEYNQSFSPNSIVIEVGGVENTIEESNRTIDLLAKVLSDIVWEAEKVDTGVGR</sequence>
<dbReference type="EMBL" id="SIJB01000025">
    <property type="protein sequence ID" value="NBI29489.1"/>
    <property type="molecule type" value="Genomic_DNA"/>
</dbReference>
<accession>A0A6N9Q3S9</accession>
<dbReference type="AlphaFoldDB" id="A0A6N9Q3S9"/>
<name>A0A6N9Q3S9_9BACL</name>
<feature type="transmembrane region" description="Helical" evidence="2">
    <location>
        <begin position="6"/>
        <end position="28"/>
    </location>
</feature>
<comment type="caution">
    <text evidence="3">The sequence shown here is derived from an EMBL/GenBank/DDBJ whole genome shotgun (WGS) entry which is preliminary data.</text>
</comment>
<dbReference type="OrthoDB" id="1633470at2"/>
<dbReference type="Pfam" id="PF07454">
    <property type="entry name" value="SpoIIP"/>
    <property type="match status" value="1"/>
</dbReference>
<dbReference type="NCBIfam" id="TIGR02867">
    <property type="entry name" value="spore_II_P"/>
    <property type="match status" value="1"/>
</dbReference>
<proteinExistence type="predicted"/>
<gene>
    <name evidence="3" type="ORF">ERL59_11015</name>
</gene>
<keyword evidence="4" id="KW-1185">Reference proteome</keyword>
<reference evidence="3 4" key="1">
    <citation type="submission" date="2019-01" db="EMBL/GenBank/DDBJ databases">
        <title>Chengkuizengella sp. nov., isolated from deep-sea sediment of East Pacific Ocean.</title>
        <authorList>
            <person name="Yang J."/>
            <person name="Lai Q."/>
            <person name="Shao Z."/>
        </authorList>
    </citation>
    <scope>NUCLEOTIDE SEQUENCE [LARGE SCALE GENOMIC DNA]</scope>
    <source>
        <strain evidence="3 4">YPA3-1-1</strain>
    </source>
</reference>
<dbReference type="InterPro" id="IPR010897">
    <property type="entry name" value="Spore_II_P"/>
</dbReference>
<dbReference type="RefSeq" id="WP_160646299.1">
    <property type="nucleotide sequence ID" value="NZ_SIJB01000025.1"/>
</dbReference>
<organism evidence="3 4">
    <name type="scientific">Chengkuizengella marina</name>
    <dbReference type="NCBI Taxonomy" id="2507566"/>
    <lineage>
        <taxon>Bacteria</taxon>
        <taxon>Bacillati</taxon>
        <taxon>Bacillota</taxon>
        <taxon>Bacilli</taxon>
        <taxon>Bacillales</taxon>
        <taxon>Paenibacillaceae</taxon>
        <taxon>Chengkuizengella</taxon>
    </lineage>
</organism>
<evidence type="ECO:0000313" key="4">
    <source>
        <dbReference type="Proteomes" id="UP000448943"/>
    </source>
</evidence>
<feature type="region of interest" description="Disordered" evidence="1">
    <location>
        <begin position="154"/>
        <end position="192"/>
    </location>
</feature>
<evidence type="ECO:0000256" key="2">
    <source>
        <dbReference type="SAM" id="Phobius"/>
    </source>
</evidence>
<keyword evidence="2" id="KW-1133">Transmembrane helix</keyword>
<protein>
    <submittedName>
        <fullName evidence="3">Stage II sporulation protein P</fullName>
    </submittedName>
</protein>
<keyword evidence="2" id="KW-0472">Membrane</keyword>
<evidence type="ECO:0000313" key="3">
    <source>
        <dbReference type="EMBL" id="NBI29489.1"/>
    </source>
</evidence>